<accession>A0ABR1UAI0</accession>
<keyword evidence="4" id="KW-1133">Transmembrane helix</keyword>
<evidence type="ECO:0000256" key="4">
    <source>
        <dbReference type="SAM" id="Phobius"/>
    </source>
</evidence>
<organism evidence="6 7">
    <name type="scientific">Apiospora rasikravindrae</name>
    <dbReference type="NCBI Taxonomy" id="990691"/>
    <lineage>
        <taxon>Eukaryota</taxon>
        <taxon>Fungi</taxon>
        <taxon>Dikarya</taxon>
        <taxon>Ascomycota</taxon>
        <taxon>Pezizomycotina</taxon>
        <taxon>Sordariomycetes</taxon>
        <taxon>Xylariomycetidae</taxon>
        <taxon>Amphisphaeriales</taxon>
        <taxon>Apiosporaceae</taxon>
        <taxon>Apiospora</taxon>
    </lineage>
</organism>
<comment type="caution">
    <text evidence="6">The sequence shown here is derived from an EMBL/GenBank/DDBJ whole genome shotgun (WGS) entry which is preliminary data.</text>
</comment>
<keyword evidence="4" id="KW-0812">Transmembrane</keyword>
<dbReference type="PANTHER" id="PTHR11360">
    <property type="entry name" value="MONOCARBOXYLATE TRANSPORTER"/>
    <property type="match status" value="1"/>
</dbReference>
<dbReference type="Gene3D" id="1.20.1250.20">
    <property type="entry name" value="MFS general substrate transporter like domains"/>
    <property type="match status" value="2"/>
</dbReference>
<feature type="transmembrane region" description="Helical" evidence="4">
    <location>
        <begin position="254"/>
        <end position="274"/>
    </location>
</feature>
<dbReference type="InterPro" id="IPR020846">
    <property type="entry name" value="MFS_dom"/>
</dbReference>
<proteinExistence type="inferred from homology"/>
<comment type="subcellular location">
    <subcellularLocation>
        <location evidence="1">Membrane</location>
        <topology evidence="1">Multi-pass membrane protein</topology>
    </subcellularLocation>
</comment>
<evidence type="ECO:0000259" key="5">
    <source>
        <dbReference type="PROSITE" id="PS50850"/>
    </source>
</evidence>
<feature type="domain" description="Major facilitator superfamily (MFS) profile" evidence="5">
    <location>
        <begin position="253"/>
        <end position="440"/>
    </location>
</feature>
<dbReference type="SUPFAM" id="SSF103473">
    <property type="entry name" value="MFS general substrate transporter"/>
    <property type="match status" value="1"/>
</dbReference>
<protein>
    <recommendedName>
        <fullName evidence="5">Major facilitator superfamily (MFS) profile domain-containing protein</fullName>
    </recommendedName>
</protein>
<dbReference type="PANTHER" id="PTHR11360:SF319">
    <property type="entry name" value="MAJOR FACILITATOR SUPERFAMILY (MFS) PROFILE DOMAIN-CONTAINING PROTEIN"/>
    <property type="match status" value="1"/>
</dbReference>
<feature type="transmembrane region" description="Helical" evidence="4">
    <location>
        <begin position="59"/>
        <end position="80"/>
    </location>
</feature>
<evidence type="ECO:0000256" key="3">
    <source>
        <dbReference type="SAM" id="MobiDB-lite"/>
    </source>
</evidence>
<feature type="transmembrane region" description="Helical" evidence="4">
    <location>
        <begin position="343"/>
        <end position="369"/>
    </location>
</feature>
<feature type="transmembrane region" description="Helical" evidence="4">
    <location>
        <begin position="152"/>
        <end position="177"/>
    </location>
</feature>
<evidence type="ECO:0000313" key="6">
    <source>
        <dbReference type="EMBL" id="KAK8055070.1"/>
    </source>
</evidence>
<feature type="transmembrane region" description="Helical" evidence="4">
    <location>
        <begin position="286"/>
        <end position="305"/>
    </location>
</feature>
<feature type="transmembrane region" description="Helical" evidence="4">
    <location>
        <begin position="100"/>
        <end position="122"/>
    </location>
</feature>
<comment type="similarity">
    <text evidence="2">Belongs to the major facilitator superfamily. Monocarboxylate porter (TC 2.A.1.13) family.</text>
</comment>
<feature type="compositionally biased region" description="Polar residues" evidence="3">
    <location>
        <begin position="21"/>
        <end position="31"/>
    </location>
</feature>
<keyword evidence="4" id="KW-0472">Membrane</keyword>
<evidence type="ECO:0000256" key="1">
    <source>
        <dbReference type="ARBA" id="ARBA00004141"/>
    </source>
</evidence>
<name>A0ABR1UAI0_9PEZI</name>
<dbReference type="InterPro" id="IPR011701">
    <property type="entry name" value="MFS"/>
</dbReference>
<gene>
    <name evidence="6" type="ORF">PG993_000297</name>
</gene>
<dbReference type="Pfam" id="PF07690">
    <property type="entry name" value="MFS_1"/>
    <property type="match status" value="1"/>
</dbReference>
<feature type="transmembrane region" description="Helical" evidence="4">
    <location>
        <begin position="129"/>
        <end position="146"/>
    </location>
</feature>
<feature type="transmembrane region" description="Helical" evidence="4">
    <location>
        <begin position="212"/>
        <end position="233"/>
    </location>
</feature>
<keyword evidence="7" id="KW-1185">Reference proteome</keyword>
<dbReference type="InterPro" id="IPR050327">
    <property type="entry name" value="Proton-linked_MCT"/>
</dbReference>
<dbReference type="InterPro" id="IPR036259">
    <property type="entry name" value="MFS_trans_sf"/>
</dbReference>
<feature type="transmembrane region" description="Helical" evidence="4">
    <location>
        <begin position="317"/>
        <end position="337"/>
    </location>
</feature>
<dbReference type="Proteomes" id="UP001444661">
    <property type="component" value="Unassembled WGS sequence"/>
</dbReference>
<sequence length="440" mass="46827">MGLVNPDTKEKERPGMESTVMARSSDSSQNGEAPLRAAGAPELTMDEEYGAAPDGGLKAWLVAAGGASVFFCCLGFANSFGTFSQYYATHQLPHKNPDDIAWIGSLNSYLQMAMGLFGGPAFDRWGAKVVRIAAILYIIMMMVLSLCKEYWHFMLVQAVIMGTLQGFMQIPAFAAVAPRRWASSWPARPWGGVVIPIAVARMLNGSTLGYGWTVRVIGFMIMPILLFACAVLVPRLPPRATSLWLGSALRDARFILVVAAFFFASIGMFTPLFYLPTYAVTRGVEATMAGYLLAILNAASTFGRIIPGVLADKYGRINALVTGCLGTGIIIFCFSAAKTEAALIVYAIFVGFFSGSITSAGSAAISICCPDPRNMGTYMGMGLALGSLGLLIGPPIGGALVRSYGGYFEFSMFGGAVCTFGGFVALFFKLLTPEGLLGKV</sequence>
<evidence type="ECO:0000313" key="7">
    <source>
        <dbReference type="Proteomes" id="UP001444661"/>
    </source>
</evidence>
<feature type="transmembrane region" description="Helical" evidence="4">
    <location>
        <begin position="381"/>
        <end position="404"/>
    </location>
</feature>
<dbReference type="PROSITE" id="PS50850">
    <property type="entry name" value="MFS"/>
    <property type="match status" value="1"/>
</dbReference>
<evidence type="ECO:0000256" key="2">
    <source>
        <dbReference type="ARBA" id="ARBA00006727"/>
    </source>
</evidence>
<feature type="region of interest" description="Disordered" evidence="3">
    <location>
        <begin position="1"/>
        <end position="34"/>
    </location>
</feature>
<feature type="transmembrane region" description="Helical" evidence="4">
    <location>
        <begin position="410"/>
        <end position="431"/>
    </location>
</feature>
<dbReference type="EMBL" id="JAQQWK010000001">
    <property type="protein sequence ID" value="KAK8055070.1"/>
    <property type="molecule type" value="Genomic_DNA"/>
</dbReference>
<reference evidence="6 7" key="1">
    <citation type="submission" date="2023-01" db="EMBL/GenBank/DDBJ databases">
        <title>Analysis of 21 Apiospora genomes using comparative genomics revels a genus with tremendous synthesis potential of carbohydrate active enzymes and secondary metabolites.</title>
        <authorList>
            <person name="Sorensen T."/>
        </authorList>
    </citation>
    <scope>NUCLEOTIDE SEQUENCE [LARGE SCALE GENOMIC DNA]</scope>
    <source>
        <strain evidence="6 7">CBS 33761</strain>
    </source>
</reference>